<dbReference type="RefSeq" id="WP_108601278.1">
    <property type="nucleotide sequence ID" value="NZ_CP026604.1"/>
</dbReference>
<name>A0A2S0VLW2_9ALTE</name>
<proteinExistence type="predicted"/>
<keyword evidence="3" id="KW-1185">Reference proteome</keyword>
<organism evidence="2 3">
    <name type="scientific">Saccharobesus litoralis</name>
    <dbReference type="NCBI Taxonomy" id="2172099"/>
    <lineage>
        <taxon>Bacteria</taxon>
        <taxon>Pseudomonadati</taxon>
        <taxon>Pseudomonadota</taxon>
        <taxon>Gammaproteobacteria</taxon>
        <taxon>Alteromonadales</taxon>
        <taxon>Alteromonadaceae</taxon>
        <taxon>Saccharobesus</taxon>
    </lineage>
</organism>
<dbReference type="PROSITE" id="PS51257">
    <property type="entry name" value="PROKAR_LIPOPROTEIN"/>
    <property type="match status" value="1"/>
</dbReference>
<dbReference type="AlphaFoldDB" id="A0A2S0VLW2"/>
<accession>A0A2S0VLW2</accession>
<reference evidence="2 3" key="1">
    <citation type="submission" date="2018-01" db="EMBL/GenBank/DDBJ databases">
        <title>Genome sequence of a Cantenovulum-like bacteria.</title>
        <authorList>
            <person name="Tan W.R."/>
            <person name="Lau N.-S."/>
            <person name="Go F."/>
            <person name="Amirul A.-A.A."/>
        </authorList>
    </citation>
    <scope>NUCLEOTIDE SEQUENCE [LARGE SCALE GENOMIC DNA]</scope>
    <source>
        <strain evidence="2 3">CCB-QB4</strain>
    </source>
</reference>
<dbReference type="EMBL" id="CP026604">
    <property type="protein sequence ID" value="AWB65201.1"/>
    <property type="molecule type" value="Genomic_DNA"/>
</dbReference>
<dbReference type="Proteomes" id="UP000244441">
    <property type="component" value="Chromosome"/>
</dbReference>
<dbReference type="KEGG" id="cate:C2869_01515"/>
<keyword evidence="1" id="KW-0175">Coiled coil</keyword>
<evidence type="ECO:0000313" key="2">
    <source>
        <dbReference type="EMBL" id="AWB65201.1"/>
    </source>
</evidence>
<gene>
    <name evidence="2" type="ORF">C2869_01515</name>
</gene>
<feature type="coiled-coil region" evidence="1">
    <location>
        <begin position="44"/>
        <end position="71"/>
    </location>
</feature>
<dbReference type="OrthoDB" id="7057448at2"/>
<sequence>MKLNFKLLCSILALSFVLVGCNENDESGEINALTKSIDEQAALIGEQSKSIDELIKTIEELEQAINDSEEPVDTTPVRKPANAVVQTKSPDNSSSEVAFLDPALESVTSSYYVKSKSDYSVQTYMSEVYHIGRWTIDTIGKYDANQPADQVWQFTTQDSGDTESSNPYALVFASAEKAYVIRYGSGKVWIVNPKATTATDFKTGELDLSSYVENNSSGTPRPSAATIHGDKLFIAMQRLDDAWAAQTAYVAVFDVNTDTEIETNADDTDSVKGVPLTGFNPLEDSVTAYGSEVYITSRNSYSSTDISLSKIEAINVNDYSLREVLSADDIANNISAVIRGSVIVNNNKGYFFTDTGYQKPNSLYEFSPTTGIISEVNVANTGTENISYITLDNADFLWVSVANPANPGVEIIDTETNRLYINRLSTVLNPGTVKFIQE</sequence>
<evidence type="ECO:0000313" key="3">
    <source>
        <dbReference type="Proteomes" id="UP000244441"/>
    </source>
</evidence>
<evidence type="ECO:0000256" key="1">
    <source>
        <dbReference type="SAM" id="Coils"/>
    </source>
</evidence>
<dbReference type="SUPFAM" id="SSF101898">
    <property type="entry name" value="NHL repeat"/>
    <property type="match status" value="1"/>
</dbReference>
<protein>
    <submittedName>
        <fullName evidence="2">Uncharacterized protein</fullName>
    </submittedName>
</protein>